<dbReference type="EMBL" id="CP145892">
    <property type="protein sequence ID" value="WWP20541.1"/>
    <property type="molecule type" value="Genomic_DNA"/>
</dbReference>
<dbReference type="RefSeq" id="WP_338707372.1">
    <property type="nucleotide sequence ID" value="NZ_CP145892.1"/>
</dbReference>
<dbReference type="Pfam" id="PF00395">
    <property type="entry name" value="SLH"/>
    <property type="match status" value="3"/>
</dbReference>
<organism evidence="4 5">
    <name type="scientific">Paenibacillus amylolyticus</name>
    <dbReference type="NCBI Taxonomy" id="1451"/>
    <lineage>
        <taxon>Bacteria</taxon>
        <taxon>Bacillati</taxon>
        <taxon>Bacillota</taxon>
        <taxon>Bacilli</taxon>
        <taxon>Bacillales</taxon>
        <taxon>Paenibacillaceae</taxon>
        <taxon>Paenibacillus</taxon>
    </lineage>
</organism>
<dbReference type="InterPro" id="IPR013378">
    <property type="entry name" value="InlB-like_B-rpt"/>
</dbReference>
<proteinExistence type="predicted"/>
<reference evidence="4 5" key="1">
    <citation type="submission" date="2024-02" db="EMBL/GenBank/DDBJ databases">
        <title>Complete sequences of two Paenibacillus sp. strains and one Lysinibacillus strain isolated from the environment on STAA medium highlight biotechnological potential.</title>
        <authorList>
            <person name="Attere S.A."/>
            <person name="Piche L.C."/>
            <person name="Intertaglia L."/>
            <person name="Lami R."/>
            <person name="Charette S.J."/>
            <person name="Vincent A.T."/>
        </authorList>
    </citation>
    <scope>NUCLEOTIDE SEQUENCE [LARGE SCALE GENOMIC DNA]</scope>
    <source>
        <strain evidence="4 5">Y5S-7</strain>
    </source>
</reference>
<gene>
    <name evidence="4" type="ORF">V6668_29730</name>
</gene>
<dbReference type="GO" id="GO:0030313">
    <property type="term" value="C:cell envelope"/>
    <property type="evidence" value="ECO:0007669"/>
    <property type="project" value="UniProtKB-SubCell"/>
</dbReference>
<sequence>MKVKKVRQGWKVSRQILMWMLVISLVVSAVPLLPAQSAVAAELPMQMTKVTTSTGFQDVSPTDWFYDAVVHVQEKGIFSGTNASSFSPKGTMTRAMYVTALGRMAGVDVGAYSTSSFADVQAGSWYAPYVEWAVKKGITDGTGDRKYSPDATVSREQMATMTLRYFESEQIPYQTENPVTTEPGDLGDVSPWAADAVIKLWQAGVFTGDEKGNFNPRAQATRAEAAVLFMRNNAVVEAWKNQNQTPVTPTPTPTPTSPVTPTTGGNSGGGTPGDNGGNPGTGSTAYTLTFESNGGTAVAAQTVRKGQVLNNLPAPTKEGYIFQGWFADSDLSLIFASGSTLNADTKLYAKYTDSIDRAVQSVPSYSVLDVAPNFTIKVQDSSGSLTESQVKEGMNFVDTANPEFEGVTVSGGNGVFTVSSAAENGKFVEGNTYQLTLTDDSLSFQGQDATTSIYVFSVAKQEVMNVPLNPNMIYIPFTDVTDMVINGADVDSPAISVVTTTVGGENALAEVNASSGTFKYTGSTGTVIQVGDTVAIYEGVSPKLRTVETTGEDDGDVAYVQITAVDGSVYTYDHADANQVLFKPDVLPVSIEADKDGIPNNHSITVEHTAMNYSDSLYKPFGLDELTTVDVGDFIGFYDGQFDQEGIEIMGYGRITSITPEAEMDVITYEDATIEDIENAFNIYQKQAIDGDDLFSEEQIAQLEEQIEQQARDSGFVNEAADYLSDIAMETKEIQEIKAQSSLASSKGSRVSVENLTVFASLGTRLKNIDGRTSGVSVTLQVGADIVVNINEDSDLVIHMTGTFVQEMSLDLGINGDMKGHWLKKWGIPYWYSIDDYVITANLDAYSYTGMNITAEIALVEHDKLNDAMNDWVGEKNAGRLGKVQNIATQIKAVMAGVQDTAVDAESLKEKYQEMLEQDTEWVPLIKKELFEKSVRVALGIVEVKFEAEFVVSAQVNLTVGADFYYKMAKRYSVSLRVLSFSGSSNTVSLPGDGDYQFTFYVMGTIGLRAGIHMEVKAGIGSVKLNSIGLAVEPGVYVNLWGYFYYQLKNISGVKTTKSLGALFVEIGIYLEVELGAQLGDGALSGGVELVDEEWPLYTIGEEQNVYDFAYPQDKSLKVNMAGSASSIAVPELWVTMNTFDLKTGDTDEQAYDRSNFDIQVDNPNFKYDAANGMIEVVDKNIQVSDGNLVITWKGAPASFMSEPLKRTIQLSWLARVGDYILQLDPQNSGVTQVVAAPYNAPISVVTPVYPGYTFDGWYTAASGGTKITIPNRMAAEDRKLYAHWIANKNTPYTVEYYVLDPNSRIQAPPVDTENRTGTTDTEIRISSDRFKEQGYATGTVSGVLIKGDGSTVVRVNYYPENRKMTFVGGYAGAPKISLTEAVGKNIAARIPVPTRQGYTFAGWSPEAPSTMPIEDTTYTAKWTGREGTPYQVVYLLQNIGSDTYTVADTESYRGVTGTEANLADVKPRSYDGFVRDDSISVLTDLITSNGKTALKVYYKRDVYQMTVDYNGSGATNKTDNVPFGATMLLRLGTPTWQGYSFTGWSPTPPTTMPAEDVQFTAQWAINDYTVNFDSNGGSEEVPAQTVGFGATISTPTEPTKDGYVFGGWYSDNTLTNAYDFATAVTADLTLYAKWLIPYTISFESNEGSVVDAQTVNEGVKAMAPAPPTKDGYVFSGWYSDSELMNAYNFTTMVVTGDLTLYAKWTVYVPITYTVTFESNGGSLVTEQTVNEGAVATAPGAPMLEGYTFDGWYSDSELMIPYGFTEGVIANVMLYGKWTKNSYTVSFNSNNGSSVSSQSVSEGDTAVVPDAPTRAGHVFEGWYSDAGLNESYSFMTPVMNNLTLYAKWTAIYTVTFNSNGGSLVAEQNMQTGGNATEPAVPTRDGYVFNGWYSDAGLNEAYSFTTSVTGNLTLYAKWTFNSRTVDFDSNGGAAVGSQTVVTGDKAVAPAALKWAGYRFEGWYSDRDLEIAYDFMTPVTSNITLYAKWTMTSWLQVGDLLDLNSKSNVIFDSQGTPYVAYIKDNYEVFVMQFKGGKWQSFGNQSDLEKAGGLGSSAISLGIDSKDKLYVAYKNSSGKVSFKNYNDEHKWWRPVSTISDFSWNDGKTSRKVDKVNDSFFITFDKDDNPFLMFRGILAGNAAEPSMLMSWSYHEGSGWKQEARLEAFAGLRAFLAPLPNNGMYLFAPFRLTGTPVATGYSLVDGSWKQLDRKAYLITANMDAASALDPSGVPYMIYLSSSNVVEMWKYPHTIPSEDTAWEKVSTPEFLVGSSQEGSIDMAFDSEGTPYVAYRDAADGNRVTVMKYENLDWRPVGSAGFSAGDVLQLDITIDSTDNIYVSYKEQGKMNVMKFDPNFK</sequence>
<dbReference type="PROSITE" id="PS51272">
    <property type="entry name" value="SLH"/>
    <property type="match status" value="3"/>
</dbReference>
<dbReference type="GeneID" id="93479745"/>
<feature type="domain" description="SLH" evidence="3">
    <location>
        <begin position="180"/>
        <end position="243"/>
    </location>
</feature>
<feature type="domain" description="SLH" evidence="3">
    <location>
        <begin position="113"/>
        <end position="176"/>
    </location>
</feature>
<accession>A0ABD8ATF0</accession>
<evidence type="ECO:0000256" key="1">
    <source>
        <dbReference type="ARBA" id="ARBA00004196"/>
    </source>
</evidence>
<feature type="compositionally biased region" description="Pro residues" evidence="2">
    <location>
        <begin position="248"/>
        <end position="258"/>
    </location>
</feature>
<dbReference type="InterPro" id="IPR001119">
    <property type="entry name" value="SLH_dom"/>
</dbReference>
<dbReference type="NCBIfam" id="TIGR02543">
    <property type="entry name" value="List_Bact_rpt"/>
    <property type="match status" value="6"/>
</dbReference>
<dbReference type="InterPro" id="IPR042229">
    <property type="entry name" value="Listeria/Bacterioides_rpt_sf"/>
</dbReference>
<dbReference type="Proteomes" id="UP001364764">
    <property type="component" value="Chromosome"/>
</dbReference>
<dbReference type="PANTHER" id="PTHR43308">
    <property type="entry name" value="OUTER MEMBRANE PROTEIN ALPHA-RELATED"/>
    <property type="match status" value="1"/>
</dbReference>
<feature type="compositionally biased region" description="Gly residues" evidence="2">
    <location>
        <begin position="265"/>
        <end position="280"/>
    </location>
</feature>
<evidence type="ECO:0000256" key="2">
    <source>
        <dbReference type="SAM" id="MobiDB-lite"/>
    </source>
</evidence>
<evidence type="ECO:0000313" key="5">
    <source>
        <dbReference type="Proteomes" id="UP001364764"/>
    </source>
</evidence>
<feature type="domain" description="SLH" evidence="3">
    <location>
        <begin position="52"/>
        <end position="112"/>
    </location>
</feature>
<evidence type="ECO:0000259" key="3">
    <source>
        <dbReference type="PROSITE" id="PS51272"/>
    </source>
</evidence>
<name>A0ABD8ATF0_PAEAM</name>
<comment type="subcellular location">
    <subcellularLocation>
        <location evidence="1">Cell envelope</location>
    </subcellularLocation>
</comment>
<evidence type="ECO:0000313" key="4">
    <source>
        <dbReference type="EMBL" id="WWP20541.1"/>
    </source>
</evidence>
<dbReference type="Gene3D" id="2.60.40.4270">
    <property type="entry name" value="Listeria-Bacteroides repeat domain"/>
    <property type="match status" value="8"/>
</dbReference>
<dbReference type="SUPFAM" id="SSF89372">
    <property type="entry name" value="Fucose-specific lectin"/>
    <property type="match status" value="1"/>
</dbReference>
<dbReference type="Pfam" id="PF09479">
    <property type="entry name" value="Flg_new"/>
    <property type="match status" value="10"/>
</dbReference>
<feature type="region of interest" description="Disordered" evidence="2">
    <location>
        <begin position="241"/>
        <end position="284"/>
    </location>
</feature>
<dbReference type="InterPro" id="IPR051465">
    <property type="entry name" value="Cell_Envelope_Struct_Comp"/>
</dbReference>
<dbReference type="PANTHER" id="PTHR43308:SF5">
    <property type="entry name" value="S-LAYER PROTEIN _ PEPTIDOGLYCAN ENDO-BETA-N-ACETYLGLUCOSAMINIDASE"/>
    <property type="match status" value="1"/>
</dbReference>
<protein>
    <submittedName>
        <fullName evidence="4">InlB B-repeat-containing protein</fullName>
    </submittedName>
</protein>